<protein>
    <submittedName>
        <fullName evidence="2">Uncharacterized protein</fullName>
    </submittedName>
</protein>
<feature type="region of interest" description="Disordered" evidence="1">
    <location>
        <begin position="93"/>
        <end position="114"/>
    </location>
</feature>
<reference evidence="2 3" key="1">
    <citation type="submission" date="2016-07" db="EMBL/GenBank/DDBJ databases">
        <title>Pervasive Adenine N6-methylation of Active Genes in Fungi.</title>
        <authorList>
            <consortium name="DOE Joint Genome Institute"/>
            <person name="Mondo S.J."/>
            <person name="Dannebaum R.O."/>
            <person name="Kuo R.C."/>
            <person name="Labutti K."/>
            <person name="Haridas S."/>
            <person name="Kuo A."/>
            <person name="Salamov A."/>
            <person name="Ahrendt S.R."/>
            <person name="Lipzen A."/>
            <person name="Sullivan W."/>
            <person name="Andreopoulos W.B."/>
            <person name="Clum A."/>
            <person name="Lindquist E."/>
            <person name="Daum C."/>
            <person name="Ramamoorthy G.K."/>
            <person name="Gryganskyi A."/>
            <person name="Culley D."/>
            <person name="Magnuson J.K."/>
            <person name="James T.Y."/>
            <person name="O'Malley M.A."/>
            <person name="Stajich J.E."/>
            <person name="Spatafora J.W."/>
            <person name="Visel A."/>
            <person name="Grigoriev I.V."/>
        </authorList>
    </citation>
    <scope>NUCLEOTIDE SEQUENCE [LARGE SCALE GENOMIC DNA]</scope>
    <source>
        <strain evidence="2 3">PL171</strain>
    </source>
</reference>
<evidence type="ECO:0000313" key="2">
    <source>
        <dbReference type="EMBL" id="ORZ29217.1"/>
    </source>
</evidence>
<dbReference type="EMBL" id="MCFL01000289">
    <property type="protein sequence ID" value="ORZ29217.1"/>
    <property type="molecule type" value="Genomic_DNA"/>
</dbReference>
<accession>A0A1Y2H3T3</accession>
<organism evidence="2 3">
    <name type="scientific">Catenaria anguillulae PL171</name>
    <dbReference type="NCBI Taxonomy" id="765915"/>
    <lineage>
        <taxon>Eukaryota</taxon>
        <taxon>Fungi</taxon>
        <taxon>Fungi incertae sedis</taxon>
        <taxon>Blastocladiomycota</taxon>
        <taxon>Blastocladiomycetes</taxon>
        <taxon>Blastocladiales</taxon>
        <taxon>Catenariaceae</taxon>
        <taxon>Catenaria</taxon>
    </lineage>
</organism>
<sequence>MHLSSSPSTSSRGSLDTMDGLHHLLLVLGGFNVDAASPLFNRVDQYRKGDAVVFAGELYKVSAYKDKKGEPAASLEVALSPIAWCPRNDLDKKRPAEEDIASDEASKRARVDEE</sequence>
<proteinExistence type="predicted"/>
<comment type="caution">
    <text evidence="2">The sequence shown here is derived from an EMBL/GenBank/DDBJ whole genome shotgun (WGS) entry which is preliminary data.</text>
</comment>
<gene>
    <name evidence="2" type="ORF">BCR44DRAFT_57871</name>
</gene>
<dbReference type="Proteomes" id="UP000193411">
    <property type="component" value="Unassembled WGS sequence"/>
</dbReference>
<evidence type="ECO:0000256" key="1">
    <source>
        <dbReference type="SAM" id="MobiDB-lite"/>
    </source>
</evidence>
<name>A0A1Y2H3T3_9FUNG</name>
<evidence type="ECO:0000313" key="3">
    <source>
        <dbReference type="Proteomes" id="UP000193411"/>
    </source>
</evidence>
<keyword evidence="3" id="KW-1185">Reference proteome</keyword>
<feature type="compositionally biased region" description="Basic and acidic residues" evidence="1">
    <location>
        <begin position="104"/>
        <end position="114"/>
    </location>
</feature>
<dbReference type="AlphaFoldDB" id="A0A1Y2H3T3"/>